<dbReference type="EMBL" id="JAZGQO010000009">
    <property type="protein sequence ID" value="KAK6177964.1"/>
    <property type="molecule type" value="Genomic_DNA"/>
</dbReference>
<dbReference type="Gene3D" id="1.10.8.140">
    <property type="entry name" value="PDCD5-like"/>
    <property type="match status" value="1"/>
</dbReference>
<protein>
    <recommendedName>
        <fullName evidence="6">Programmed cell death protein 5</fullName>
    </recommendedName>
</protein>
<keyword evidence="3" id="KW-0053">Apoptosis</keyword>
<dbReference type="InterPro" id="IPR036883">
    <property type="entry name" value="PDCD5-like_sf"/>
</dbReference>
<dbReference type="GO" id="GO:0003677">
    <property type="term" value="F:DNA binding"/>
    <property type="evidence" value="ECO:0007669"/>
    <property type="project" value="InterPro"/>
</dbReference>
<dbReference type="Proteomes" id="UP001347796">
    <property type="component" value="Unassembled WGS sequence"/>
</dbReference>
<comment type="function">
    <text evidence="5">May function in the process of apoptosis.</text>
</comment>
<proteinExistence type="inferred from homology"/>
<evidence type="ECO:0000256" key="5">
    <source>
        <dbReference type="ARBA" id="ARBA00056824"/>
    </source>
</evidence>
<evidence type="ECO:0000313" key="9">
    <source>
        <dbReference type="Proteomes" id="UP001347796"/>
    </source>
</evidence>
<name>A0AAN8JN99_PATCE</name>
<sequence length="127" mass="14321">MDDELEAIKARRMAELQQQYGAGGGGPSAEEQQEKQRQQADMKNSILSQVLDQSARTRLNTIAVAKPEKAKMVESMLVQMARTGQIQNKLGEDQLIGLLARVSEQTQNKTTVKFDRRRMRLDDSDED</sequence>
<dbReference type="PANTHER" id="PTHR10840:SF0">
    <property type="entry name" value="PROGRAMMED CELL DEATH PROTEIN 5"/>
    <property type="match status" value="1"/>
</dbReference>
<evidence type="ECO:0000256" key="2">
    <source>
        <dbReference type="ARBA" id="ARBA00022553"/>
    </source>
</evidence>
<evidence type="ECO:0000256" key="4">
    <source>
        <dbReference type="ARBA" id="ARBA00022990"/>
    </source>
</evidence>
<evidence type="ECO:0000256" key="7">
    <source>
        <dbReference type="SAM" id="MobiDB-lite"/>
    </source>
</evidence>
<keyword evidence="2" id="KW-0597">Phosphoprotein</keyword>
<reference evidence="8 9" key="1">
    <citation type="submission" date="2024-01" db="EMBL/GenBank/DDBJ databases">
        <title>The genome of the rayed Mediterranean limpet Patella caerulea (Linnaeus, 1758).</title>
        <authorList>
            <person name="Anh-Thu Weber A."/>
            <person name="Halstead-Nussloch G."/>
        </authorList>
    </citation>
    <scope>NUCLEOTIDE SEQUENCE [LARGE SCALE GENOMIC DNA]</scope>
    <source>
        <strain evidence="8">AATW-2023a</strain>
        <tissue evidence="8">Whole specimen</tissue>
    </source>
</reference>
<evidence type="ECO:0000313" key="8">
    <source>
        <dbReference type="EMBL" id="KAK6177964.1"/>
    </source>
</evidence>
<dbReference type="FunFam" id="1.10.8.140:FF:000001">
    <property type="entry name" value="Programmed cell death protein 5"/>
    <property type="match status" value="1"/>
</dbReference>
<organism evidence="8 9">
    <name type="scientific">Patella caerulea</name>
    <name type="common">Rayed Mediterranean limpet</name>
    <dbReference type="NCBI Taxonomy" id="87958"/>
    <lineage>
        <taxon>Eukaryota</taxon>
        <taxon>Metazoa</taxon>
        <taxon>Spiralia</taxon>
        <taxon>Lophotrochozoa</taxon>
        <taxon>Mollusca</taxon>
        <taxon>Gastropoda</taxon>
        <taxon>Patellogastropoda</taxon>
        <taxon>Patelloidea</taxon>
        <taxon>Patellidae</taxon>
        <taxon>Patella</taxon>
    </lineage>
</organism>
<comment type="caution">
    <text evidence="8">The sequence shown here is derived from an EMBL/GenBank/DDBJ whole genome shotgun (WGS) entry which is preliminary data.</text>
</comment>
<comment type="similarity">
    <text evidence="1">Belongs to the PDCD5 family.</text>
</comment>
<accession>A0AAN8JN99</accession>
<keyword evidence="9" id="KW-1185">Reference proteome</keyword>
<feature type="region of interest" description="Disordered" evidence="7">
    <location>
        <begin position="19"/>
        <end position="45"/>
    </location>
</feature>
<dbReference type="AlphaFoldDB" id="A0AAN8JN99"/>
<dbReference type="GO" id="GO:0006915">
    <property type="term" value="P:apoptotic process"/>
    <property type="evidence" value="ECO:0007669"/>
    <property type="project" value="UniProtKB-KW"/>
</dbReference>
<dbReference type="SUPFAM" id="SSF46950">
    <property type="entry name" value="Double-stranded DNA-binding domain"/>
    <property type="match status" value="1"/>
</dbReference>
<keyword evidence="4" id="KW-0007">Acetylation</keyword>
<dbReference type="PIRSF" id="PIRSF015730">
    <property type="entry name" value="TFAR19"/>
    <property type="match status" value="1"/>
</dbReference>
<evidence type="ECO:0000256" key="3">
    <source>
        <dbReference type="ARBA" id="ARBA00022703"/>
    </source>
</evidence>
<evidence type="ECO:0000256" key="1">
    <source>
        <dbReference type="ARBA" id="ARBA00010490"/>
    </source>
</evidence>
<dbReference type="PANTHER" id="PTHR10840">
    <property type="entry name" value="PROGRAMMED CELL DEATH PROTEIN 5"/>
    <property type="match status" value="1"/>
</dbReference>
<evidence type="ECO:0000256" key="6">
    <source>
        <dbReference type="ARBA" id="ARBA00071574"/>
    </source>
</evidence>
<dbReference type="Pfam" id="PF01984">
    <property type="entry name" value="dsDNA_bind"/>
    <property type="match status" value="1"/>
</dbReference>
<dbReference type="GO" id="GO:0005829">
    <property type="term" value="C:cytosol"/>
    <property type="evidence" value="ECO:0007669"/>
    <property type="project" value="TreeGrafter"/>
</dbReference>
<gene>
    <name evidence="8" type="ORF">SNE40_012818</name>
</gene>
<dbReference type="GO" id="GO:0005634">
    <property type="term" value="C:nucleus"/>
    <property type="evidence" value="ECO:0007669"/>
    <property type="project" value="TreeGrafter"/>
</dbReference>
<dbReference type="InterPro" id="IPR002836">
    <property type="entry name" value="PDCD5-like"/>
</dbReference>